<comment type="caution">
    <text evidence="1">The sequence shown here is derived from an EMBL/GenBank/DDBJ whole genome shotgun (WGS) entry which is preliminary data.</text>
</comment>
<evidence type="ECO:0000313" key="2">
    <source>
        <dbReference type="Proteomes" id="UP000001345"/>
    </source>
</evidence>
<proteinExistence type="predicted"/>
<accession>A0AB72ZTZ2</accession>
<name>A0AB72ZTZ2_HELPX</name>
<organism evidence="1 2">
    <name type="scientific">Helicobacter pylori GAM100Ai</name>
    <dbReference type="NCBI Taxonomy" id="1159019"/>
    <lineage>
        <taxon>Bacteria</taxon>
        <taxon>Pseudomonadati</taxon>
        <taxon>Campylobacterota</taxon>
        <taxon>Epsilonproteobacteria</taxon>
        <taxon>Campylobacterales</taxon>
        <taxon>Helicobacteraceae</taxon>
        <taxon>Helicobacter</taxon>
    </lineage>
</organism>
<dbReference type="AlphaFoldDB" id="A0AB72ZTZ2"/>
<sequence length="62" mass="6867">MGSFGVRVFAFNTNAFLADTKPTQVLSALATHLLQPCYKSGVMLDKITKACYNKFSVVFDFL</sequence>
<dbReference type="Proteomes" id="UP000001345">
    <property type="component" value="Unassembled WGS sequence"/>
</dbReference>
<protein>
    <submittedName>
        <fullName evidence="1">Uncharacterized protein</fullName>
    </submittedName>
</protein>
<evidence type="ECO:0000313" key="1">
    <source>
        <dbReference type="EMBL" id="EKQ71927.1"/>
    </source>
</evidence>
<dbReference type="EMBL" id="ANFP01000059">
    <property type="protein sequence ID" value="EKQ71927.1"/>
    <property type="molecule type" value="Genomic_DNA"/>
</dbReference>
<gene>
    <name evidence="1" type="ORF">HMPREF1391_01152</name>
</gene>
<reference evidence="2" key="1">
    <citation type="submission" date="2023-07" db="EMBL/GenBank/DDBJ databases">
        <authorList>
            <person name="Weinstock G."/>
            <person name="Sodergren E."/>
            <person name="Lobos E.A."/>
            <person name="Fulton L."/>
            <person name="Fulton R."/>
            <person name="Courtney L."/>
            <person name="Fronick C."/>
            <person name="O'Laughlin M."/>
            <person name="Godfrey J."/>
            <person name="Wilson R.M."/>
            <person name="Miner T."/>
            <person name="Farmer C."/>
            <person name="Delehaunty K."/>
            <person name="Cordes M."/>
            <person name="Minx P."/>
            <person name="Tomlinson C."/>
            <person name="Chen J."/>
            <person name="Wollam A."/>
            <person name="Pepin K.H."/>
            <person name="Bhonagiri V."/>
            <person name="Zhang X."/>
            <person name="Suruliraj S."/>
            <person name="Antonio M."/>
            <person name="Secka O."/>
            <person name="Thomas J."/>
            <person name="Warren W."/>
            <person name="Mitreva M."/>
            <person name="Mardis E.R."/>
            <person name="Wilson R.K."/>
        </authorList>
    </citation>
    <scope>NUCLEOTIDE SEQUENCE [LARGE SCALE GENOMIC DNA]</scope>
    <source>
        <strain evidence="2">GAM100Ai</strain>
    </source>
</reference>